<accession>A0A9X0YTY9</accession>
<feature type="domain" description="NAD(P)-binding" evidence="1">
    <location>
        <begin position="6"/>
        <end position="182"/>
    </location>
</feature>
<organism evidence="2 3">
    <name type="scientific">Oceanobacillus polygoni</name>
    <dbReference type="NCBI Taxonomy" id="1235259"/>
    <lineage>
        <taxon>Bacteria</taxon>
        <taxon>Bacillati</taxon>
        <taxon>Bacillota</taxon>
        <taxon>Bacilli</taxon>
        <taxon>Bacillales</taxon>
        <taxon>Bacillaceae</taxon>
        <taxon>Oceanobacillus</taxon>
    </lineage>
</organism>
<dbReference type="Proteomes" id="UP001138793">
    <property type="component" value="Unassembled WGS sequence"/>
</dbReference>
<dbReference type="PANTHER" id="PTHR47129">
    <property type="entry name" value="QUINONE OXIDOREDUCTASE 2"/>
    <property type="match status" value="1"/>
</dbReference>
<dbReference type="RefSeq" id="WP_149472754.1">
    <property type="nucleotide sequence ID" value="NZ_JAGGMB010000010.1"/>
</dbReference>
<comment type="caution">
    <text evidence="2">The sequence shown here is derived from an EMBL/GenBank/DDBJ whole genome shotgun (WGS) entry which is preliminary data.</text>
</comment>
<evidence type="ECO:0000313" key="2">
    <source>
        <dbReference type="EMBL" id="MBP2078810.1"/>
    </source>
</evidence>
<name>A0A9X0YTY9_9BACI</name>
<dbReference type="Gene3D" id="3.90.25.10">
    <property type="entry name" value="UDP-galactose 4-epimerase, domain 1"/>
    <property type="match status" value="1"/>
</dbReference>
<dbReference type="PANTHER" id="PTHR47129:SF1">
    <property type="entry name" value="NMRA-LIKE DOMAIN-CONTAINING PROTEIN"/>
    <property type="match status" value="1"/>
</dbReference>
<evidence type="ECO:0000313" key="3">
    <source>
        <dbReference type="Proteomes" id="UP001138793"/>
    </source>
</evidence>
<dbReference type="EMBL" id="JAGGMB010000010">
    <property type="protein sequence ID" value="MBP2078810.1"/>
    <property type="molecule type" value="Genomic_DNA"/>
</dbReference>
<dbReference type="AlphaFoldDB" id="A0A9X0YTY9"/>
<dbReference type="InterPro" id="IPR016040">
    <property type="entry name" value="NAD(P)-bd_dom"/>
</dbReference>
<dbReference type="SUPFAM" id="SSF51735">
    <property type="entry name" value="NAD(P)-binding Rossmann-fold domains"/>
    <property type="match status" value="1"/>
</dbReference>
<evidence type="ECO:0000259" key="1">
    <source>
        <dbReference type="Pfam" id="PF13460"/>
    </source>
</evidence>
<sequence length="288" mass="32238">MILVTGATGQIGRLVVEQLLNMEVPVRAFVRNGDAFKDFHHASLEVAVGTFEDEKSLEKAVEGVDRLLLVARDNPNQVIQHENVIKVAERKGVKHIVKLSALGVSKGSPISLMRWHAETEEQLRNSKMDWTFLHPQLYMQNLLRFGDSVAGKGSFSAPMGSSEFALVDIRDIAEAAAKVLSDEDGHASKIYTLTGPTAVSYKEIAKHLSTILGQSIHYNAVTQKQFYETLLENGTPPWRAYDLAYITEAYPEDKNRLITNDINTLLNRSARSIQTFLTDHQENFRSEK</sequence>
<dbReference type="OrthoDB" id="339107at2"/>
<keyword evidence="3" id="KW-1185">Reference proteome</keyword>
<gene>
    <name evidence="2" type="ORF">J2Z64_003078</name>
</gene>
<dbReference type="Gene3D" id="3.40.50.720">
    <property type="entry name" value="NAD(P)-binding Rossmann-like Domain"/>
    <property type="match status" value="1"/>
</dbReference>
<dbReference type="Pfam" id="PF13460">
    <property type="entry name" value="NAD_binding_10"/>
    <property type="match status" value="1"/>
</dbReference>
<reference evidence="2" key="1">
    <citation type="submission" date="2021-03" db="EMBL/GenBank/DDBJ databases">
        <title>Genomic Encyclopedia of Type Strains, Phase IV (KMG-IV): sequencing the most valuable type-strain genomes for metagenomic binning, comparative biology and taxonomic classification.</title>
        <authorList>
            <person name="Goeker M."/>
        </authorList>
    </citation>
    <scope>NUCLEOTIDE SEQUENCE</scope>
    <source>
        <strain evidence="2">DSM 107338</strain>
    </source>
</reference>
<protein>
    <submittedName>
        <fullName evidence="2">Uncharacterized protein YbjT (DUF2867 family)</fullName>
    </submittedName>
</protein>
<dbReference type="InterPro" id="IPR036291">
    <property type="entry name" value="NAD(P)-bd_dom_sf"/>
</dbReference>
<dbReference type="InterPro" id="IPR052718">
    <property type="entry name" value="NmrA-type_oxidoreductase"/>
</dbReference>
<proteinExistence type="predicted"/>
<dbReference type="CDD" id="cd05269">
    <property type="entry name" value="TMR_SDR_a"/>
    <property type="match status" value="1"/>
</dbReference>